<dbReference type="EMBL" id="CM001217">
    <property type="protein sequence ID" value="KEH41036.1"/>
    <property type="molecule type" value="Genomic_DNA"/>
</dbReference>
<reference evidence="2" key="3">
    <citation type="submission" date="2015-04" db="UniProtKB">
        <authorList>
            <consortium name="EnsemblPlants"/>
        </authorList>
    </citation>
    <scope>IDENTIFICATION</scope>
    <source>
        <strain evidence="2">cv. Jemalong A17</strain>
    </source>
</reference>
<sequence length="103" mass="11804">MATSIIDLNTKLVAIYCNGGKPHLFRVRNDVTFSGDTRRVDDVEYRHPSISSIRVVQFSQMKLMNDNDVRTMFSIFGQCSTKCPIELNTSFVRTFNDIHKSLI</sequence>
<dbReference type="AlphaFoldDB" id="G7ZZP3"/>
<accession>G7ZZP3</accession>
<reference evidence="1 3" key="2">
    <citation type="journal article" date="2014" name="BMC Genomics">
        <title>An improved genome release (version Mt4.0) for the model legume Medicago truncatula.</title>
        <authorList>
            <person name="Tang H."/>
            <person name="Krishnakumar V."/>
            <person name="Bidwell S."/>
            <person name="Rosen B."/>
            <person name="Chan A."/>
            <person name="Zhou S."/>
            <person name="Gentzbittel L."/>
            <person name="Childs K.L."/>
            <person name="Yandell M."/>
            <person name="Gundlach H."/>
            <person name="Mayer K.F."/>
            <person name="Schwartz D.C."/>
            <person name="Town C.D."/>
        </authorList>
    </citation>
    <scope>GENOME REANNOTATION</scope>
    <source>
        <strain evidence="1">A17</strain>
        <strain evidence="2 3">cv. Jemalong A17</strain>
    </source>
</reference>
<protein>
    <submittedName>
        <fullName evidence="1 2">Uncharacterized protein</fullName>
    </submittedName>
</protein>
<reference evidence="1 3" key="1">
    <citation type="journal article" date="2011" name="Nature">
        <title>The Medicago genome provides insight into the evolution of rhizobial symbioses.</title>
        <authorList>
            <person name="Young N.D."/>
            <person name="Debelle F."/>
            <person name="Oldroyd G.E."/>
            <person name="Geurts R."/>
            <person name="Cannon S.B."/>
            <person name="Udvardi M.K."/>
            <person name="Benedito V.A."/>
            <person name="Mayer K.F."/>
            <person name="Gouzy J."/>
            <person name="Schoof H."/>
            <person name="Van de Peer Y."/>
            <person name="Proost S."/>
            <person name="Cook D.R."/>
            <person name="Meyers B.C."/>
            <person name="Spannagl M."/>
            <person name="Cheung F."/>
            <person name="De Mita S."/>
            <person name="Krishnakumar V."/>
            <person name="Gundlach H."/>
            <person name="Zhou S."/>
            <person name="Mudge J."/>
            <person name="Bharti A.K."/>
            <person name="Murray J.D."/>
            <person name="Naoumkina M.A."/>
            <person name="Rosen B."/>
            <person name="Silverstein K.A."/>
            <person name="Tang H."/>
            <person name="Rombauts S."/>
            <person name="Zhao P.X."/>
            <person name="Zhou P."/>
            <person name="Barbe V."/>
            <person name="Bardou P."/>
            <person name="Bechner M."/>
            <person name="Bellec A."/>
            <person name="Berger A."/>
            <person name="Berges H."/>
            <person name="Bidwell S."/>
            <person name="Bisseling T."/>
            <person name="Choisne N."/>
            <person name="Couloux A."/>
            <person name="Denny R."/>
            <person name="Deshpande S."/>
            <person name="Dai X."/>
            <person name="Doyle J.J."/>
            <person name="Dudez A.M."/>
            <person name="Farmer A.D."/>
            <person name="Fouteau S."/>
            <person name="Franken C."/>
            <person name="Gibelin C."/>
            <person name="Gish J."/>
            <person name="Goldstein S."/>
            <person name="Gonzalez A.J."/>
            <person name="Green P.J."/>
            <person name="Hallab A."/>
            <person name="Hartog M."/>
            <person name="Hua A."/>
            <person name="Humphray S.J."/>
            <person name="Jeong D.H."/>
            <person name="Jing Y."/>
            <person name="Jocker A."/>
            <person name="Kenton S.M."/>
            <person name="Kim D.J."/>
            <person name="Klee K."/>
            <person name="Lai H."/>
            <person name="Lang C."/>
            <person name="Lin S."/>
            <person name="Macmil S.L."/>
            <person name="Magdelenat G."/>
            <person name="Matthews L."/>
            <person name="McCorrison J."/>
            <person name="Monaghan E.L."/>
            <person name="Mun J.H."/>
            <person name="Najar F.Z."/>
            <person name="Nicholson C."/>
            <person name="Noirot C."/>
            <person name="O'Bleness M."/>
            <person name="Paule C.R."/>
            <person name="Poulain J."/>
            <person name="Prion F."/>
            <person name="Qin B."/>
            <person name="Qu C."/>
            <person name="Retzel E.F."/>
            <person name="Riddle C."/>
            <person name="Sallet E."/>
            <person name="Samain S."/>
            <person name="Samson N."/>
            <person name="Sanders I."/>
            <person name="Saurat O."/>
            <person name="Scarpelli C."/>
            <person name="Schiex T."/>
            <person name="Segurens B."/>
            <person name="Severin A.J."/>
            <person name="Sherrier D.J."/>
            <person name="Shi R."/>
            <person name="Sims S."/>
            <person name="Singer S.R."/>
            <person name="Sinharoy S."/>
            <person name="Sterck L."/>
            <person name="Viollet A."/>
            <person name="Wang B.B."/>
            <person name="Wang K."/>
            <person name="Wang M."/>
            <person name="Wang X."/>
            <person name="Warfsmann J."/>
            <person name="Weissenbach J."/>
            <person name="White D.D."/>
            <person name="White J.D."/>
            <person name="Wiley G.B."/>
            <person name="Wincker P."/>
            <person name="Xing Y."/>
            <person name="Yang L."/>
            <person name="Yao Z."/>
            <person name="Ying F."/>
            <person name="Zhai J."/>
            <person name="Zhou L."/>
            <person name="Zuber A."/>
            <person name="Denarie J."/>
            <person name="Dixon R.A."/>
            <person name="May G.D."/>
            <person name="Schwartz D.C."/>
            <person name="Rogers J."/>
            <person name="Quetier F."/>
            <person name="Town C.D."/>
            <person name="Roe B.A."/>
        </authorList>
    </citation>
    <scope>NUCLEOTIDE SEQUENCE [LARGE SCALE GENOMIC DNA]</scope>
    <source>
        <strain evidence="1">A17</strain>
        <strain evidence="2 3">cv. Jemalong A17</strain>
    </source>
</reference>
<dbReference type="EnsemblPlants" id="KEH41036">
    <property type="protein sequence ID" value="KEH41036"/>
    <property type="gene ID" value="MTR_1g041105"/>
</dbReference>
<keyword evidence="3" id="KW-1185">Reference proteome</keyword>
<evidence type="ECO:0000313" key="1">
    <source>
        <dbReference type="EMBL" id="KEH41036.1"/>
    </source>
</evidence>
<organism evidence="1 3">
    <name type="scientific">Medicago truncatula</name>
    <name type="common">Barrel medic</name>
    <name type="synonym">Medicago tribuloides</name>
    <dbReference type="NCBI Taxonomy" id="3880"/>
    <lineage>
        <taxon>Eukaryota</taxon>
        <taxon>Viridiplantae</taxon>
        <taxon>Streptophyta</taxon>
        <taxon>Embryophyta</taxon>
        <taxon>Tracheophyta</taxon>
        <taxon>Spermatophyta</taxon>
        <taxon>Magnoliopsida</taxon>
        <taxon>eudicotyledons</taxon>
        <taxon>Gunneridae</taxon>
        <taxon>Pentapetalae</taxon>
        <taxon>rosids</taxon>
        <taxon>fabids</taxon>
        <taxon>Fabales</taxon>
        <taxon>Fabaceae</taxon>
        <taxon>Papilionoideae</taxon>
        <taxon>50 kb inversion clade</taxon>
        <taxon>NPAAA clade</taxon>
        <taxon>Hologalegina</taxon>
        <taxon>IRL clade</taxon>
        <taxon>Trifolieae</taxon>
        <taxon>Medicago</taxon>
    </lineage>
</organism>
<gene>
    <name evidence="1" type="ordered locus">MTR_1g041105</name>
</gene>
<evidence type="ECO:0000313" key="2">
    <source>
        <dbReference type="EnsemblPlants" id="KEH41036"/>
    </source>
</evidence>
<evidence type="ECO:0000313" key="3">
    <source>
        <dbReference type="Proteomes" id="UP000002051"/>
    </source>
</evidence>
<dbReference type="HOGENOM" id="CLU_125180_1_0_1"/>
<dbReference type="PaxDb" id="3880-AES84167"/>
<name>G7ZZP3_MEDTR</name>
<proteinExistence type="predicted"/>
<dbReference type="Proteomes" id="UP000002051">
    <property type="component" value="Unassembled WGS sequence"/>
</dbReference>